<dbReference type="STRING" id="1202772.A0A1V9YJV5"/>
<proteinExistence type="predicted"/>
<sequence length="251" mass="27851">MTTCYFNDCGNLALTDSSKCEFHKHRLKCLMDDCHNQVYARRLCVRHGGKKLCDVPDCSRNARLGKFCSLHGIATHKRHCNEEGCTKMAHARGKCVRHGGGRRCEHPGCPSHARHKGFCSRHTTPLHLPTPPTTPLCKLEAKPTTISPRWPTDPPQISTKKHAYGTVVDASAMSNIAKAMRALVVFVADMAWALPAPIAWDKAEAEDDATAMLDAEILECLVVGNDLTQLVDDVFWPHEGMRVALELDLEF</sequence>
<dbReference type="OrthoDB" id="72030at2759"/>
<comment type="caution">
    <text evidence="1">The sequence shown here is derived from an EMBL/GenBank/DDBJ whole genome shotgun (WGS) entry which is preliminary data.</text>
</comment>
<evidence type="ECO:0000313" key="1">
    <source>
        <dbReference type="EMBL" id="OQR85999.1"/>
    </source>
</evidence>
<organism evidence="1 2">
    <name type="scientific">Achlya hypogyna</name>
    <name type="common">Oomycete</name>
    <name type="synonym">Protoachlya hypogyna</name>
    <dbReference type="NCBI Taxonomy" id="1202772"/>
    <lineage>
        <taxon>Eukaryota</taxon>
        <taxon>Sar</taxon>
        <taxon>Stramenopiles</taxon>
        <taxon>Oomycota</taxon>
        <taxon>Saprolegniomycetes</taxon>
        <taxon>Saprolegniales</taxon>
        <taxon>Achlyaceae</taxon>
        <taxon>Achlya</taxon>
    </lineage>
</organism>
<protein>
    <submittedName>
        <fullName evidence="1">Uncharacterized protein</fullName>
    </submittedName>
</protein>
<reference evidence="1 2" key="1">
    <citation type="journal article" date="2014" name="Genome Biol. Evol.">
        <title>The secreted proteins of Achlya hypogyna and Thraustotheca clavata identify the ancestral oomycete secretome and reveal gene acquisitions by horizontal gene transfer.</title>
        <authorList>
            <person name="Misner I."/>
            <person name="Blouin N."/>
            <person name="Leonard G."/>
            <person name="Richards T.A."/>
            <person name="Lane C.E."/>
        </authorList>
    </citation>
    <scope>NUCLEOTIDE SEQUENCE [LARGE SCALE GENOMIC DNA]</scope>
    <source>
        <strain evidence="1 2">ATCC 48635</strain>
    </source>
</reference>
<dbReference type="PANTHER" id="PTHR31827">
    <property type="entry name" value="EMB|CAB89363.1"/>
    <property type="match status" value="1"/>
</dbReference>
<gene>
    <name evidence="1" type="ORF">ACHHYP_11102</name>
</gene>
<dbReference type="AlphaFoldDB" id="A0A1V9YJV5"/>
<dbReference type="Proteomes" id="UP000243579">
    <property type="component" value="Unassembled WGS sequence"/>
</dbReference>
<dbReference type="EMBL" id="JNBR01001544">
    <property type="protein sequence ID" value="OQR85999.1"/>
    <property type="molecule type" value="Genomic_DNA"/>
</dbReference>
<keyword evidence="2" id="KW-1185">Reference proteome</keyword>
<name>A0A1V9YJV5_ACHHY</name>
<dbReference type="PANTHER" id="PTHR31827:SF1">
    <property type="entry name" value="EMB|CAB89363.1"/>
    <property type="match status" value="1"/>
</dbReference>
<evidence type="ECO:0000313" key="2">
    <source>
        <dbReference type="Proteomes" id="UP000243579"/>
    </source>
</evidence>
<accession>A0A1V9YJV5</accession>